<organism evidence="2 3">
    <name type="scientific">Adineta steineri</name>
    <dbReference type="NCBI Taxonomy" id="433720"/>
    <lineage>
        <taxon>Eukaryota</taxon>
        <taxon>Metazoa</taxon>
        <taxon>Spiralia</taxon>
        <taxon>Gnathifera</taxon>
        <taxon>Rotifera</taxon>
        <taxon>Eurotatoria</taxon>
        <taxon>Bdelloidea</taxon>
        <taxon>Adinetida</taxon>
        <taxon>Adinetidae</taxon>
        <taxon>Adineta</taxon>
    </lineage>
</organism>
<accession>A0A815WHR8</accession>
<name>A0A815WHR8_9BILA</name>
<dbReference type="AlphaFoldDB" id="A0A815WHR8"/>
<evidence type="ECO:0000256" key="1">
    <source>
        <dbReference type="SAM" id="MobiDB-lite"/>
    </source>
</evidence>
<dbReference type="EMBL" id="CAJNON010007103">
    <property type="protein sequence ID" value="CAF1540999.1"/>
    <property type="molecule type" value="Genomic_DNA"/>
</dbReference>
<dbReference type="Proteomes" id="UP000663891">
    <property type="component" value="Unassembled WGS sequence"/>
</dbReference>
<gene>
    <name evidence="2" type="ORF">VCS650_LOCUS44013</name>
</gene>
<evidence type="ECO:0000313" key="2">
    <source>
        <dbReference type="EMBL" id="CAF1540999.1"/>
    </source>
</evidence>
<proteinExistence type="predicted"/>
<sequence length="22" mass="2356">MQSGNKRGNAKSQHKPTSQALS</sequence>
<feature type="non-terminal residue" evidence="2">
    <location>
        <position position="22"/>
    </location>
</feature>
<reference evidence="2" key="1">
    <citation type="submission" date="2021-02" db="EMBL/GenBank/DDBJ databases">
        <authorList>
            <person name="Nowell W R."/>
        </authorList>
    </citation>
    <scope>NUCLEOTIDE SEQUENCE</scope>
</reference>
<protein>
    <submittedName>
        <fullName evidence="2">Uncharacterized protein</fullName>
    </submittedName>
</protein>
<comment type="caution">
    <text evidence="2">The sequence shown here is derived from an EMBL/GenBank/DDBJ whole genome shotgun (WGS) entry which is preliminary data.</text>
</comment>
<feature type="region of interest" description="Disordered" evidence="1">
    <location>
        <begin position="1"/>
        <end position="22"/>
    </location>
</feature>
<evidence type="ECO:0000313" key="3">
    <source>
        <dbReference type="Proteomes" id="UP000663891"/>
    </source>
</evidence>